<evidence type="ECO:0000259" key="10">
    <source>
        <dbReference type="PROSITE" id="PS51192"/>
    </source>
</evidence>
<dbReference type="EMBL" id="JBHSNG010000005">
    <property type="protein sequence ID" value="MFC5580817.1"/>
    <property type="molecule type" value="Genomic_DNA"/>
</dbReference>
<sequence length="951" mass="105316">MFVPGQRWISSAEPELGLGTVLRVEGRGVQVLFAKAGVLRPYAIDSAPLLRAEFRAGQRVAGKGIAFLVERVEIREELLIYRGEGRELEEGQLDDEQSVSQADDRLIGGRTDAVAQFELRLEGLKRRAQARRSPMWGLGAARIGLVPHQLRVAGIASARRPPRVLLADEVGLGKTIEAGMIIARQLATGRASRVLLLLPDTLVYQWFVELLRRFNLSFAIYDEERCEALTQSGEQQAGDDSNPFEDEQLVIADFGFLENSPKHAQQLLDAPWDLLVVDEAHHLAWSPETASPRYTMVERLAAAIPGVILLTATPEQLGRSGHFARLRLLDPQRYYDLDGYLAEADAYQALSKIADRLLDGSALDDAQRTTLAEAFHGDESLIAQLAESTKPANARELLAALIDRHGTGRAMFRNNRAGVGGFPKRQPEWHLLDAETLQESTRQSLLAEFHADIQQPPPLIEVDYSTDPRIDTLIALLDQHPQDKFLLICRSHAKVLALEDVLRTRSGVAVARFHEGLGIVQRDRNAAYFAQPDGARLLLCSEIGSEGRNFQFAHRLILWDLPLDPDLLEQRIGRLDRIGQKHDINIHILAVADSAQHVLARWYDEGIDAFHLSPADGRELLRRYGEPLARLADEHARGDDNRDQELDVLLAETRASHEQMAELIRGGRDHLLELAASRDLHADELQQSFAREDVDPGRDAFVQRLLEAFGIHAEELGGQVLLLDPQYLSTDALPGFAEGPQSVTFARDVALAREELPLLRLDHPLVAGAMDLALSGEQGNAAFMVDDVLPARTALLQAIYVLECVADRRLDAERFLPTLPIVVTVDTRLAERSDFAPSDIALRKAADRNIEVVRYRKFLGKLVPPMLARAETLATARGQASIDEAVSLATGTLDAELSRLLALQTVNPSVSETEITAVADERTRLLAALPLSRLRLDSVRFVVSADFLALR</sequence>
<dbReference type="PROSITE" id="PS51194">
    <property type="entry name" value="HELICASE_CTER"/>
    <property type="match status" value="1"/>
</dbReference>
<comment type="function">
    <text evidence="9">Transcription regulator that activates transcription by stimulating RNA polymerase (RNAP) recycling in case of stress conditions such as supercoiled DNA or high salt concentrations. Probably acts by releasing the RNAP, when it is trapped or immobilized on tightly supercoiled DNA. Does not activate transcription on linear DNA. Probably not involved in DNA repair.</text>
</comment>
<dbReference type="HAMAP" id="MF_01821">
    <property type="entry name" value="Helicase_RapA"/>
    <property type="match status" value="1"/>
</dbReference>
<accession>A0ABW0SUS5</accession>
<comment type="subunit">
    <text evidence="9">Interacts with the RNAP. Has a higher affinity for the core RNAP than for the holoenzyme. Its ATPase activity is stimulated by binding to RNAP.</text>
</comment>
<evidence type="ECO:0000313" key="13">
    <source>
        <dbReference type="Proteomes" id="UP001596111"/>
    </source>
</evidence>
<dbReference type="InterPro" id="IPR049730">
    <property type="entry name" value="SNF2/RAD54-like_C"/>
</dbReference>
<dbReference type="InterPro" id="IPR023949">
    <property type="entry name" value="Helicase_RapA"/>
</dbReference>
<gene>
    <name evidence="9 12" type="primary">rapA</name>
    <name evidence="12" type="ORF">ACFPPB_06805</name>
</gene>
<dbReference type="InterPro" id="IPR057342">
    <property type="entry name" value="DEXDc_RapA"/>
</dbReference>
<keyword evidence="8 9" id="KW-0804">Transcription</keyword>
<dbReference type="InterPro" id="IPR014001">
    <property type="entry name" value="Helicase_ATP-bd"/>
</dbReference>
<comment type="caution">
    <text evidence="12">The sequence shown here is derived from an EMBL/GenBank/DDBJ whole genome shotgun (WGS) entry which is preliminary data.</text>
</comment>
<dbReference type="PANTHER" id="PTHR45766:SF6">
    <property type="entry name" value="SWI_SNF-RELATED MATRIX-ASSOCIATED ACTIN-DEPENDENT REGULATOR OF CHROMATIN SUBFAMILY A-LIKE PROTEIN 1"/>
    <property type="match status" value="1"/>
</dbReference>
<evidence type="ECO:0000256" key="4">
    <source>
        <dbReference type="ARBA" id="ARBA00022840"/>
    </source>
</evidence>
<keyword evidence="3 9" id="KW-0347">Helicase</keyword>
<dbReference type="Pfam" id="PF00176">
    <property type="entry name" value="SNF2-rel_dom"/>
    <property type="match status" value="1"/>
</dbReference>
<keyword evidence="2 9" id="KW-0378">Hydrolase</keyword>
<feature type="domain" description="Helicase ATP-binding" evidence="10">
    <location>
        <begin position="155"/>
        <end position="332"/>
    </location>
</feature>
<dbReference type="InterPro" id="IPR000330">
    <property type="entry name" value="SNF2_N"/>
</dbReference>
<evidence type="ECO:0000256" key="8">
    <source>
        <dbReference type="ARBA" id="ARBA00023163"/>
    </source>
</evidence>
<evidence type="ECO:0000256" key="9">
    <source>
        <dbReference type="HAMAP-Rule" id="MF_01821"/>
    </source>
</evidence>
<dbReference type="Proteomes" id="UP001596111">
    <property type="component" value="Unassembled WGS sequence"/>
</dbReference>
<dbReference type="CDD" id="cd18011">
    <property type="entry name" value="DEXDc_RapA"/>
    <property type="match status" value="1"/>
</dbReference>
<evidence type="ECO:0000259" key="11">
    <source>
        <dbReference type="PROSITE" id="PS51194"/>
    </source>
</evidence>
<comment type="similarity">
    <text evidence="9">Belongs to the SNF2/RAD54 helicase family. RapA subfamily.</text>
</comment>
<dbReference type="SMART" id="SM00490">
    <property type="entry name" value="HELICc"/>
    <property type="match status" value="1"/>
</dbReference>
<dbReference type="RefSeq" id="WP_377325662.1">
    <property type="nucleotide sequence ID" value="NZ_JBHSNG010000005.1"/>
</dbReference>
<evidence type="ECO:0000256" key="1">
    <source>
        <dbReference type="ARBA" id="ARBA00022741"/>
    </source>
</evidence>
<keyword evidence="7 9" id="KW-0010">Activator</keyword>
<evidence type="ECO:0000313" key="12">
    <source>
        <dbReference type="EMBL" id="MFC5580817.1"/>
    </source>
</evidence>
<evidence type="ECO:0000256" key="2">
    <source>
        <dbReference type="ARBA" id="ARBA00022801"/>
    </source>
</evidence>
<dbReference type="Pfam" id="PF18339">
    <property type="entry name" value="Tudor_1_RapA"/>
    <property type="match status" value="1"/>
</dbReference>
<dbReference type="NCBIfam" id="NF003426">
    <property type="entry name" value="PRK04914.1"/>
    <property type="match status" value="1"/>
</dbReference>
<dbReference type="InterPro" id="IPR022737">
    <property type="entry name" value="RapA_C"/>
</dbReference>
<keyword evidence="4 9" id="KW-0067">ATP-binding</keyword>
<dbReference type="InterPro" id="IPR040766">
    <property type="entry name" value="Tudor_2_RapA"/>
</dbReference>
<dbReference type="InterPro" id="IPR001650">
    <property type="entry name" value="Helicase_C-like"/>
</dbReference>
<dbReference type="Gene3D" id="2.30.30.140">
    <property type="match status" value="1"/>
</dbReference>
<dbReference type="EC" id="3.6.4.-" evidence="9"/>
<evidence type="ECO:0000256" key="7">
    <source>
        <dbReference type="ARBA" id="ARBA00023159"/>
    </source>
</evidence>
<dbReference type="Pfam" id="PF18337">
    <property type="entry name" value="Tudor_RapA"/>
    <property type="match status" value="1"/>
</dbReference>
<dbReference type="SMART" id="SM00487">
    <property type="entry name" value="DEXDc"/>
    <property type="match status" value="1"/>
</dbReference>
<dbReference type="SUPFAM" id="SSF52540">
    <property type="entry name" value="P-loop containing nucleoside triphosphate hydrolases"/>
    <property type="match status" value="2"/>
</dbReference>
<dbReference type="Gene3D" id="3.30.360.80">
    <property type="match status" value="1"/>
</dbReference>
<dbReference type="PANTHER" id="PTHR45766">
    <property type="entry name" value="DNA ANNEALING HELICASE AND ENDONUCLEASE ZRANB3 FAMILY MEMBER"/>
    <property type="match status" value="1"/>
</dbReference>
<evidence type="ECO:0000256" key="3">
    <source>
        <dbReference type="ARBA" id="ARBA00022806"/>
    </source>
</evidence>
<keyword evidence="6 9" id="KW-0238">DNA-binding</keyword>
<reference evidence="13" key="1">
    <citation type="journal article" date="2019" name="Int. J. Syst. Evol. Microbiol.">
        <title>The Global Catalogue of Microorganisms (GCM) 10K type strain sequencing project: providing services to taxonomists for standard genome sequencing and annotation.</title>
        <authorList>
            <consortium name="The Broad Institute Genomics Platform"/>
            <consortium name="The Broad Institute Genome Sequencing Center for Infectious Disease"/>
            <person name="Wu L."/>
            <person name="Ma J."/>
        </authorList>
    </citation>
    <scope>NUCLEOTIDE SEQUENCE [LARGE SCALE GENOMIC DNA]</scope>
    <source>
        <strain evidence="13">CGMCC 1.13587</strain>
    </source>
</reference>
<dbReference type="Pfam" id="PF12137">
    <property type="entry name" value="RapA_C"/>
    <property type="match status" value="1"/>
</dbReference>
<dbReference type="PROSITE" id="PS51192">
    <property type="entry name" value="HELICASE_ATP_BIND_1"/>
    <property type="match status" value="1"/>
</dbReference>
<dbReference type="Pfam" id="PF00271">
    <property type="entry name" value="Helicase_C"/>
    <property type="match status" value="1"/>
</dbReference>
<dbReference type="InterPro" id="IPR040765">
    <property type="entry name" value="Tudor_1_RapA"/>
</dbReference>
<dbReference type="Gene3D" id="3.40.50.10810">
    <property type="entry name" value="Tandem AAA-ATPase domain"/>
    <property type="match status" value="1"/>
</dbReference>
<dbReference type="Gene3D" id="6.10.140.1500">
    <property type="match status" value="1"/>
</dbReference>
<dbReference type="InterPro" id="IPR038718">
    <property type="entry name" value="SNF2-like_sf"/>
</dbReference>
<evidence type="ECO:0000256" key="6">
    <source>
        <dbReference type="ARBA" id="ARBA00023125"/>
    </source>
</evidence>
<name>A0ABW0SUS5_9GAMM</name>
<organism evidence="12 13">
    <name type="scientific">Rhodanobacter terrae</name>
    <dbReference type="NCBI Taxonomy" id="418647"/>
    <lineage>
        <taxon>Bacteria</taxon>
        <taxon>Pseudomonadati</taxon>
        <taxon>Pseudomonadota</taxon>
        <taxon>Gammaproteobacteria</taxon>
        <taxon>Lysobacterales</taxon>
        <taxon>Rhodanobacteraceae</taxon>
        <taxon>Rhodanobacter</taxon>
    </lineage>
</organism>
<keyword evidence="1 9" id="KW-0547">Nucleotide-binding</keyword>
<feature type="domain" description="Helicase C-terminal" evidence="11">
    <location>
        <begin position="469"/>
        <end position="618"/>
    </location>
</feature>
<feature type="short sequence motif" description="DEAH box" evidence="9">
    <location>
        <begin position="278"/>
        <end position="281"/>
    </location>
</feature>
<keyword evidence="13" id="KW-1185">Reference proteome</keyword>
<proteinExistence type="inferred from homology"/>
<protein>
    <recommendedName>
        <fullName evidence="9">RNA polymerase-associated protein RapA</fullName>
        <ecNumber evidence="9">3.6.4.-</ecNumber>
    </recommendedName>
    <alternativeName>
        <fullName evidence="9">ATP-dependent helicase HepA</fullName>
    </alternativeName>
</protein>
<dbReference type="InterPro" id="IPR027417">
    <property type="entry name" value="P-loop_NTPase"/>
</dbReference>
<dbReference type="CDD" id="cd18793">
    <property type="entry name" value="SF2_C_SNF"/>
    <property type="match status" value="1"/>
</dbReference>
<keyword evidence="5 9" id="KW-0805">Transcription regulation</keyword>
<feature type="binding site" evidence="9">
    <location>
        <begin position="168"/>
        <end position="175"/>
    </location>
    <ligand>
        <name>ATP</name>
        <dbReference type="ChEBI" id="CHEBI:30616"/>
    </ligand>
</feature>
<evidence type="ECO:0000256" key="5">
    <source>
        <dbReference type="ARBA" id="ARBA00023015"/>
    </source>
</evidence>
<dbReference type="Gene3D" id="3.40.50.300">
    <property type="entry name" value="P-loop containing nucleotide triphosphate hydrolases"/>
    <property type="match status" value="1"/>
</dbReference>